<dbReference type="EMBL" id="MVGT01001369">
    <property type="protein sequence ID" value="OVA12757.1"/>
    <property type="molecule type" value="Genomic_DNA"/>
</dbReference>
<sequence length="123" mass="13882">MNSNVVAELWAVKEGMQLATNLGITHLYVESDSMVTINFCNQLSDVPWHLRTLMSDIMQMVLQFSTIQLHHQYRQANCVADYLAKAAVAQTLNAQWIGSPPVCIKPLLYADMVGRAFPRFVKL</sequence>
<dbReference type="CDD" id="cd06222">
    <property type="entry name" value="RNase_H_like"/>
    <property type="match status" value="1"/>
</dbReference>
<dbReference type="PANTHER" id="PTHR47723">
    <property type="entry name" value="OS05G0353850 PROTEIN"/>
    <property type="match status" value="1"/>
</dbReference>
<dbReference type="Gene3D" id="3.30.420.10">
    <property type="entry name" value="Ribonuclease H-like superfamily/Ribonuclease H"/>
    <property type="match status" value="1"/>
</dbReference>
<dbReference type="GO" id="GO:0004523">
    <property type="term" value="F:RNA-DNA hybrid ribonuclease activity"/>
    <property type="evidence" value="ECO:0007669"/>
    <property type="project" value="InterPro"/>
</dbReference>
<evidence type="ECO:0000259" key="1">
    <source>
        <dbReference type="Pfam" id="PF13456"/>
    </source>
</evidence>
<dbReference type="InParanoid" id="A0A200QQM8"/>
<gene>
    <name evidence="2" type="ORF">BVC80_8541g18</name>
</gene>
<dbReference type="OrthoDB" id="1935955at2759"/>
<dbReference type="InterPro" id="IPR012337">
    <property type="entry name" value="RNaseH-like_sf"/>
</dbReference>
<keyword evidence="3" id="KW-1185">Reference proteome</keyword>
<dbReference type="GO" id="GO:0003676">
    <property type="term" value="F:nucleic acid binding"/>
    <property type="evidence" value="ECO:0007669"/>
    <property type="project" value="InterPro"/>
</dbReference>
<dbReference type="SUPFAM" id="SSF53098">
    <property type="entry name" value="Ribonuclease H-like"/>
    <property type="match status" value="1"/>
</dbReference>
<dbReference type="Pfam" id="PF13456">
    <property type="entry name" value="RVT_3"/>
    <property type="match status" value="1"/>
</dbReference>
<dbReference type="PANTHER" id="PTHR47723:SF19">
    <property type="entry name" value="POLYNUCLEOTIDYL TRANSFERASE, RIBONUCLEASE H-LIKE SUPERFAMILY PROTEIN"/>
    <property type="match status" value="1"/>
</dbReference>
<comment type="caution">
    <text evidence="2">The sequence shown here is derived from an EMBL/GenBank/DDBJ whole genome shotgun (WGS) entry which is preliminary data.</text>
</comment>
<evidence type="ECO:0000313" key="3">
    <source>
        <dbReference type="Proteomes" id="UP000195402"/>
    </source>
</evidence>
<proteinExistence type="predicted"/>
<dbReference type="InterPro" id="IPR053151">
    <property type="entry name" value="RNase_H-like"/>
</dbReference>
<dbReference type="InterPro" id="IPR044730">
    <property type="entry name" value="RNase_H-like_dom_plant"/>
</dbReference>
<dbReference type="Proteomes" id="UP000195402">
    <property type="component" value="Unassembled WGS sequence"/>
</dbReference>
<accession>A0A200QQM8</accession>
<reference evidence="2 3" key="1">
    <citation type="journal article" date="2017" name="Mol. Plant">
        <title>The Genome of Medicinal Plant Macleaya cordata Provides New Insights into Benzylisoquinoline Alkaloids Metabolism.</title>
        <authorList>
            <person name="Liu X."/>
            <person name="Liu Y."/>
            <person name="Huang P."/>
            <person name="Ma Y."/>
            <person name="Qing Z."/>
            <person name="Tang Q."/>
            <person name="Cao H."/>
            <person name="Cheng P."/>
            <person name="Zheng Y."/>
            <person name="Yuan Z."/>
            <person name="Zhou Y."/>
            <person name="Liu J."/>
            <person name="Tang Z."/>
            <person name="Zhuo Y."/>
            <person name="Zhang Y."/>
            <person name="Yu L."/>
            <person name="Huang J."/>
            <person name="Yang P."/>
            <person name="Peng Q."/>
            <person name="Zhang J."/>
            <person name="Jiang W."/>
            <person name="Zhang Z."/>
            <person name="Lin K."/>
            <person name="Ro D.K."/>
            <person name="Chen X."/>
            <person name="Xiong X."/>
            <person name="Shang Y."/>
            <person name="Huang S."/>
            <person name="Zeng J."/>
        </authorList>
    </citation>
    <scope>NUCLEOTIDE SEQUENCE [LARGE SCALE GENOMIC DNA]</scope>
    <source>
        <strain evidence="3">cv. BLH2017</strain>
        <tissue evidence="2">Root</tissue>
    </source>
</reference>
<name>A0A200QQM8_MACCD</name>
<feature type="domain" description="RNase H type-1" evidence="1">
    <location>
        <begin position="2"/>
        <end position="87"/>
    </location>
</feature>
<dbReference type="AlphaFoldDB" id="A0A200QQM8"/>
<dbReference type="OMA" id="WILEIRH"/>
<evidence type="ECO:0000313" key="2">
    <source>
        <dbReference type="EMBL" id="OVA12757.1"/>
    </source>
</evidence>
<dbReference type="InterPro" id="IPR002156">
    <property type="entry name" value="RNaseH_domain"/>
</dbReference>
<organism evidence="2 3">
    <name type="scientific">Macleaya cordata</name>
    <name type="common">Five-seeded plume-poppy</name>
    <name type="synonym">Bocconia cordata</name>
    <dbReference type="NCBI Taxonomy" id="56857"/>
    <lineage>
        <taxon>Eukaryota</taxon>
        <taxon>Viridiplantae</taxon>
        <taxon>Streptophyta</taxon>
        <taxon>Embryophyta</taxon>
        <taxon>Tracheophyta</taxon>
        <taxon>Spermatophyta</taxon>
        <taxon>Magnoliopsida</taxon>
        <taxon>Ranunculales</taxon>
        <taxon>Papaveraceae</taxon>
        <taxon>Papaveroideae</taxon>
        <taxon>Macleaya</taxon>
    </lineage>
</organism>
<dbReference type="InterPro" id="IPR036397">
    <property type="entry name" value="RNaseH_sf"/>
</dbReference>
<protein>
    <submittedName>
        <fullName evidence="2">Ribonuclease H domain</fullName>
    </submittedName>
</protein>